<accession>A0A1A8XMJ8</accession>
<dbReference type="EMBL" id="FLQX01000109">
    <property type="protein sequence ID" value="SBT06399.1"/>
    <property type="molecule type" value="Genomic_DNA"/>
</dbReference>
<sequence length="149" mass="16984">MTEHSSVVKRYQELELPIRPGTPAFLGGIIQAFKLYAGKPKPGYKLWMNRLPKEILGSLKPVMLKHESDRRLYLPTSNKALPVEIPDFSQLAPLMQEVGKAVFKIEQEDTARITDSGKPWVGNNWTGAQRRMADYRERFDTLAEIVESL</sequence>
<gene>
    <name evidence="1" type="ORF">ACCAA_330001</name>
</gene>
<name>A0A1A8XMJ8_9PROT</name>
<dbReference type="Proteomes" id="UP000199169">
    <property type="component" value="Unassembled WGS sequence"/>
</dbReference>
<proteinExistence type="predicted"/>
<evidence type="ECO:0000313" key="2">
    <source>
        <dbReference type="Proteomes" id="UP000199169"/>
    </source>
</evidence>
<protein>
    <submittedName>
        <fullName evidence="1">Cobyrinic acid a,c-diamide synthase</fullName>
    </submittedName>
</protein>
<keyword evidence="2" id="KW-1185">Reference proteome</keyword>
<dbReference type="AlphaFoldDB" id="A0A1A8XMJ8"/>
<organism evidence="1 2">
    <name type="scientific">Candidatus Accumulibacter aalborgensis</name>
    <dbReference type="NCBI Taxonomy" id="1860102"/>
    <lineage>
        <taxon>Bacteria</taxon>
        <taxon>Pseudomonadati</taxon>
        <taxon>Pseudomonadota</taxon>
        <taxon>Betaproteobacteria</taxon>
        <taxon>Candidatus Accumulibacter</taxon>
    </lineage>
</organism>
<reference evidence="1 2" key="1">
    <citation type="submission" date="2016-06" db="EMBL/GenBank/DDBJ databases">
        <authorList>
            <person name="Kjaerup R.B."/>
            <person name="Dalgaard T.S."/>
            <person name="Juul-Madsen H.R."/>
        </authorList>
    </citation>
    <scope>NUCLEOTIDE SEQUENCE [LARGE SCALE GENOMIC DNA]</scope>
    <source>
        <strain evidence="1">3</strain>
    </source>
</reference>
<evidence type="ECO:0000313" key="1">
    <source>
        <dbReference type="EMBL" id="SBT06399.1"/>
    </source>
</evidence>